<evidence type="ECO:0000313" key="3">
    <source>
        <dbReference type="Proteomes" id="UP000014155"/>
    </source>
</evidence>
<dbReference type="STRING" id="1195236.CTER_4742"/>
<name>S0FN02_RUMCE</name>
<dbReference type="InterPro" id="IPR000600">
    <property type="entry name" value="ROK"/>
</dbReference>
<keyword evidence="2" id="KW-0808">Transferase</keyword>
<keyword evidence="3" id="KW-1185">Reference proteome</keyword>
<protein>
    <submittedName>
        <fullName evidence="2">Transcriptional regulator/sugar kinase</fullName>
        <ecNumber evidence="2">2.7.1.2</ecNumber>
    </submittedName>
</protein>
<dbReference type="EMBL" id="AORV01000065">
    <property type="protein sequence ID" value="EMS69848.1"/>
    <property type="molecule type" value="Genomic_DNA"/>
</dbReference>
<dbReference type="EC" id="2.7.1.2" evidence="2"/>
<reference evidence="2 3" key="1">
    <citation type="journal article" date="2013" name="Genome Announc.">
        <title>Draft Genome Sequence of the Cellulolytic, Mesophilic, Anaerobic Bacterium Clostridium termitidis Strain CT1112 (DSM 5398).</title>
        <authorList>
            <person name="Lal S."/>
            <person name="Ramachandran U."/>
            <person name="Zhang X."/>
            <person name="Munir R."/>
            <person name="Sparling R."/>
            <person name="Levin D.B."/>
        </authorList>
    </citation>
    <scope>NUCLEOTIDE SEQUENCE [LARGE SCALE GENOMIC DNA]</scope>
    <source>
        <strain evidence="2 3">CT1112</strain>
    </source>
</reference>
<dbReference type="InterPro" id="IPR043129">
    <property type="entry name" value="ATPase_NBD"/>
</dbReference>
<dbReference type="Gene3D" id="3.30.420.40">
    <property type="match status" value="2"/>
</dbReference>
<dbReference type="GO" id="GO:0004340">
    <property type="term" value="F:glucokinase activity"/>
    <property type="evidence" value="ECO:0007669"/>
    <property type="project" value="UniProtKB-EC"/>
</dbReference>
<dbReference type="AlphaFoldDB" id="S0FN02"/>
<comment type="similarity">
    <text evidence="1">Belongs to the ROK (NagC/XylR) family.</text>
</comment>
<proteinExistence type="inferred from homology"/>
<comment type="caution">
    <text evidence="2">The sequence shown here is derived from an EMBL/GenBank/DDBJ whole genome shotgun (WGS) entry which is preliminary data.</text>
</comment>
<dbReference type="PATRIC" id="fig|1195236.3.peg.4927"/>
<dbReference type="RefSeq" id="WP_004630281.1">
    <property type="nucleotide sequence ID" value="NZ_AORV01000065.1"/>
</dbReference>
<dbReference type="SUPFAM" id="SSF53067">
    <property type="entry name" value="Actin-like ATPase domain"/>
    <property type="match status" value="1"/>
</dbReference>
<sequence>MSKSDACVLSIDAGGTFLKAALVKGDGTLVENSFLRVPVNSHGSAGAISSSYRQLAVLGLAKARENNLDLSAVGVCIPGPFDYVEGKSLMTHKYASVKGLPMRPWLQESLGDIPVCFLHDSHAFLLGALWNSTVYGAERTAGVIIGTGLGFASMLNGRIYANLQNGPGISIFSRPYKGRTSEDYVSRRAILSRYCELTGCTPDTLDVVDIAGLAYQGQAEAQLVFKELGQHLSEIIHDILRDNHFEGLLLGGAISKSAGLFLPQLKNDLSDLPQLRYIAAADDIDMAPVFGAARAALFPLHYQYELT</sequence>
<evidence type="ECO:0000256" key="1">
    <source>
        <dbReference type="ARBA" id="ARBA00006479"/>
    </source>
</evidence>
<dbReference type="PANTHER" id="PTHR18964:SF149">
    <property type="entry name" value="BIFUNCTIONAL UDP-N-ACETYLGLUCOSAMINE 2-EPIMERASE_N-ACETYLMANNOSAMINE KINASE"/>
    <property type="match status" value="1"/>
</dbReference>
<organism evidence="2 3">
    <name type="scientific">Ruminiclostridium cellobioparum subsp. termitidis CT1112</name>
    <dbReference type="NCBI Taxonomy" id="1195236"/>
    <lineage>
        <taxon>Bacteria</taxon>
        <taxon>Bacillati</taxon>
        <taxon>Bacillota</taxon>
        <taxon>Clostridia</taxon>
        <taxon>Eubacteriales</taxon>
        <taxon>Oscillospiraceae</taxon>
        <taxon>Ruminiclostridium</taxon>
    </lineage>
</organism>
<dbReference type="PANTHER" id="PTHR18964">
    <property type="entry name" value="ROK (REPRESSOR, ORF, KINASE) FAMILY"/>
    <property type="match status" value="1"/>
</dbReference>
<evidence type="ECO:0000313" key="2">
    <source>
        <dbReference type="EMBL" id="EMS69848.1"/>
    </source>
</evidence>
<accession>S0FN02</accession>
<gene>
    <name evidence="2" type="ORF">CTER_4742</name>
</gene>
<keyword evidence="2" id="KW-0418">Kinase</keyword>
<dbReference type="eggNOG" id="COG1940">
    <property type="taxonomic scope" value="Bacteria"/>
</dbReference>
<dbReference type="Proteomes" id="UP000014155">
    <property type="component" value="Unassembled WGS sequence"/>
</dbReference>
<dbReference type="Pfam" id="PF00480">
    <property type="entry name" value="ROK"/>
    <property type="match status" value="1"/>
</dbReference>